<feature type="compositionally biased region" description="Basic and acidic residues" evidence="1">
    <location>
        <begin position="21"/>
        <end position="32"/>
    </location>
</feature>
<feature type="region of interest" description="Disordered" evidence="1">
    <location>
        <begin position="1"/>
        <end position="52"/>
    </location>
</feature>
<gene>
    <name evidence="2" type="ORF">PVAG01_05912</name>
</gene>
<feature type="region of interest" description="Disordered" evidence="1">
    <location>
        <begin position="157"/>
        <end position="255"/>
    </location>
</feature>
<comment type="caution">
    <text evidence="2">The sequence shown here is derived from an EMBL/GenBank/DDBJ whole genome shotgun (WGS) entry which is preliminary data.</text>
</comment>
<reference evidence="2 3" key="1">
    <citation type="submission" date="2024-06" db="EMBL/GenBank/DDBJ databases">
        <title>Complete genome of Phlyctema vagabunda strain 19-DSS-EL-015.</title>
        <authorList>
            <person name="Fiorenzani C."/>
        </authorList>
    </citation>
    <scope>NUCLEOTIDE SEQUENCE [LARGE SCALE GENOMIC DNA]</scope>
    <source>
        <strain evidence="2 3">19-DSS-EL-015</strain>
    </source>
</reference>
<accession>A0ABR4PEK5</accession>
<dbReference type="Proteomes" id="UP001629113">
    <property type="component" value="Unassembled WGS sequence"/>
</dbReference>
<dbReference type="EMBL" id="JBFCZG010000005">
    <property type="protein sequence ID" value="KAL3421756.1"/>
    <property type="molecule type" value="Genomic_DNA"/>
</dbReference>
<name>A0ABR4PEK5_9HELO</name>
<evidence type="ECO:0000313" key="3">
    <source>
        <dbReference type="Proteomes" id="UP001629113"/>
    </source>
</evidence>
<feature type="compositionally biased region" description="Acidic residues" evidence="1">
    <location>
        <begin position="193"/>
        <end position="220"/>
    </location>
</feature>
<proteinExistence type="predicted"/>
<organism evidence="2 3">
    <name type="scientific">Phlyctema vagabunda</name>
    <dbReference type="NCBI Taxonomy" id="108571"/>
    <lineage>
        <taxon>Eukaryota</taxon>
        <taxon>Fungi</taxon>
        <taxon>Dikarya</taxon>
        <taxon>Ascomycota</taxon>
        <taxon>Pezizomycotina</taxon>
        <taxon>Leotiomycetes</taxon>
        <taxon>Helotiales</taxon>
        <taxon>Dermateaceae</taxon>
        <taxon>Phlyctema</taxon>
    </lineage>
</organism>
<evidence type="ECO:0000313" key="2">
    <source>
        <dbReference type="EMBL" id="KAL3421756.1"/>
    </source>
</evidence>
<feature type="compositionally biased region" description="Low complexity" evidence="1">
    <location>
        <begin position="160"/>
        <end position="177"/>
    </location>
</feature>
<feature type="compositionally biased region" description="Low complexity" evidence="1">
    <location>
        <begin position="1"/>
        <end position="15"/>
    </location>
</feature>
<keyword evidence="3" id="KW-1185">Reference proteome</keyword>
<evidence type="ECO:0000256" key="1">
    <source>
        <dbReference type="SAM" id="MobiDB-lite"/>
    </source>
</evidence>
<sequence>MNSKPSTSTSMNSSSRGTKRKASDEDGNDSKRPKVASDNNRPIAGNREPPADLAAERVFNIMDAPSPETMTRVTKGAREKYRRAHAFITRFLRAYRKAFGPNPEAPCAKTYGDFCAWLKENPTRRVSYKDDRTMASAWSRNKNVLAKIFIEDLDAREAEQAATGPEPEAEAGGTEQLAEAEVEAEEAAREEAAGEEEEEKEEEEGEDEEEDEEEEEEEREQESSSPPGYMASVSAVVDDEAPATFSYDESHDDDGEREFLSVVTPRASSSIRLPSIQPTAADLACAQALLQLSKSRR</sequence>
<protein>
    <submittedName>
        <fullName evidence="2">Uncharacterized protein</fullName>
    </submittedName>
</protein>